<dbReference type="PANTHER" id="PTHR23155">
    <property type="entry name" value="DISEASE RESISTANCE PROTEIN RP"/>
    <property type="match status" value="1"/>
</dbReference>
<dbReference type="Pfam" id="PF23559">
    <property type="entry name" value="WHD_DRP"/>
    <property type="match status" value="1"/>
</dbReference>
<keyword evidence="2" id="KW-0611">Plant defense</keyword>
<name>A0AA41V6I8_PAPNU</name>
<keyword evidence="6" id="KW-1185">Reference proteome</keyword>
<dbReference type="InterPro" id="IPR058922">
    <property type="entry name" value="WHD_DRP"/>
</dbReference>
<dbReference type="InterPro" id="IPR044974">
    <property type="entry name" value="Disease_R_plants"/>
</dbReference>
<dbReference type="SUPFAM" id="SSF52058">
    <property type="entry name" value="L domain-like"/>
    <property type="match status" value="1"/>
</dbReference>
<evidence type="ECO:0000256" key="1">
    <source>
        <dbReference type="ARBA" id="ARBA00022737"/>
    </source>
</evidence>
<organism evidence="5 6">
    <name type="scientific">Papaver nudicaule</name>
    <name type="common">Iceland poppy</name>
    <dbReference type="NCBI Taxonomy" id="74823"/>
    <lineage>
        <taxon>Eukaryota</taxon>
        <taxon>Viridiplantae</taxon>
        <taxon>Streptophyta</taxon>
        <taxon>Embryophyta</taxon>
        <taxon>Tracheophyta</taxon>
        <taxon>Spermatophyta</taxon>
        <taxon>Magnoliopsida</taxon>
        <taxon>Ranunculales</taxon>
        <taxon>Papaveraceae</taxon>
        <taxon>Papaveroideae</taxon>
        <taxon>Papaver</taxon>
    </lineage>
</organism>
<feature type="domain" description="Disease resistance protein winged helix" evidence="4">
    <location>
        <begin position="376"/>
        <end position="446"/>
    </location>
</feature>
<gene>
    <name evidence="5" type="ORF">MKW94_028608</name>
</gene>
<evidence type="ECO:0000256" key="2">
    <source>
        <dbReference type="ARBA" id="ARBA00022821"/>
    </source>
</evidence>
<feature type="domain" description="NB-ARC" evidence="3">
    <location>
        <begin position="133"/>
        <end position="293"/>
    </location>
</feature>
<dbReference type="Proteomes" id="UP001177140">
    <property type="component" value="Unassembled WGS sequence"/>
</dbReference>
<dbReference type="Pfam" id="PF00931">
    <property type="entry name" value="NB-ARC"/>
    <property type="match status" value="1"/>
</dbReference>
<reference evidence="5" key="1">
    <citation type="submission" date="2022-03" db="EMBL/GenBank/DDBJ databases">
        <title>A functionally conserved STORR gene fusion in Papaver species that diverged 16.8 million years ago.</title>
        <authorList>
            <person name="Catania T."/>
        </authorList>
    </citation>
    <scope>NUCLEOTIDE SEQUENCE</scope>
    <source>
        <strain evidence="5">S-191538</strain>
    </source>
</reference>
<evidence type="ECO:0000259" key="3">
    <source>
        <dbReference type="Pfam" id="PF00931"/>
    </source>
</evidence>
<comment type="caution">
    <text evidence="5">The sequence shown here is derived from an EMBL/GenBank/DDBJ whole genome shotgun (WGS) entry which is preliminary data.</text>
</comment>
<dbReference type="EMBL" id="JAJJMA010126847">
    <property type="protein sequence ID" value="MCL7032779.1"/>
    <property type="molecule type" value="Genomic_DNA"/>
</dbReference>
<evidence type="ECO:0000313" key="5">
    <source>
        <dbReference type="EMBL" id="MCL7032779.1"/>
    </source>
</evidence>
<proteinExistence type="predicted"/>
<accession>A0AA41V6I8</accession>
<dbReference type="InterPro" id="IPR036388">
    <property type="entry name" value="WH-like_DNA-bd_sf"/>
</dbReference>
<evidence type="ECO:0000259" key="4">
    <source>
        <dbReference type="Pfam" id="PF23559"/>
    </source>
</evidence>
<dbReference type="GO" id="GO:0098542">
    <property type="term" value="P:defense response to other organism"/>
    <property type="evidence" value="ECO:0007669"/>
    <property type="project" value="TreeGrafter"/>
</dbReference>
<dbReference type="Gene3D" id="1.10.10.10">
    <property type="entry name" value="Winged helix-like DNA-binding domain superfamily/Winged helix DNA-binding domain"/>
    <property type="match status" value="1"/>
</dbReference>
<dbReference type="InterPro" id="IPR002182">
    <property type="entry name" value="NB-ARC"/>
</dbReference>
<dbReference type="PRINTS" id="PR00364">
    <property type="entry name" value="DISEASERSIST"/>
</dbReference>
<dbReference type="FunFam" id="1.10.10.10:FF:000322">
    <property type="entry name" value="Probable disease resistance protein At1g63360"/>
    <property type="match status" value="1"/>
</dbReference>
<dbReference type="InterPro" id="IPR027417">
    <property type="entry name" value="P-loop_NTPase"/>
</dbReference>
<dbReference type="Gene3D" id="3.80.10.10">
    <property type="entry name" value="Ribonuclease Inhibitor"/>
    <property type="match status" value="1"/>
</dbReference>
<dbReference type="Gene3D" id="1.10.8.430">
    <property type="entry name" value="Helical domain of apoptotic protease-activating factors"/>
    <property type="match status" value="1"/>
</dbReference>
<protein>
    <submittedName>
        <fullName evidence="5">Uncharacterized protein</fullName>
    </submittedName>
</protein>
<dbReference type="Gene3D" id="3.40.50.300">
    <property type="entry name" value="P-loop containing nucleotide triphosphate hydrolases"/>
    <property type="match status" value="1"/>
</dbReference>
<keyword evidence="1" id="KW-0677">Repeat</keyword>
<sequence>MVTSLVAVDQGAKSDKRNWTTWGKQLRSIIHDAEDVVDEFYLETVIQKRLLENLEPRLITSIKNKVSEPSFVHNIGVRIDDINARAKALKENKDTYGAESSLISLHQKIMARRAQIFAEVYQHNDIHEGVERQITPLLARKDGALRVISILGMGGVGKTTLSKKLYNLNNGFDCRARIYISKIYSMDDLLKRIMKQCFGYIPDATLELPMEKLFAELEMKKYLILLDDVWDTDVWDSLRSWFPDNNKGSIVLLTTRHEKVANSASSLSSNNIYNLNVINETESWQIFKDRVRPDPALESLGKEMVQKCHGLPLAIGVLVGLLSEINRQKYAWSSLKASALWLSRQDDYSYKCTGILALSYDYLPYHLKQCFLYMMLFPKDSNISVTKLFQYWIAEGFVQTSGEETLEGAAERYLEELIGRNLIQVCRLSYNGKVKSYRIHDLIRDISLAESKDVQFSQIYYSIDELYEENPESVRVAVYCGSVALNKQDFTHSFGTRIRFLMCQNAYFKKHNYFSSLCGGFKSLRVLEFSRYNHESCLIKLPKEVGKLIHLRYLSFEKTKLEQIDTSYLCKLVNLETLNLNDCVDELIMGDTIWSLHKLRYLYLKGIRTTSYKRKSHWSSVVGKLRNFQSKTDKLGIDKLENLHLLHIQAGDWMNGGRLYLRGKIHDWSERNSFPPQLCKLKLEWSWIVDDPMPILEKLPSLIFLHLGCVSYLGKKMVCSEGGFVGLQTLEIVSLKNLEEWNINKGALASLTELKIRDCKKFKMIPNGLQQLTTLKELGVANMPHQFKSRMKNPNGEDWDKINHIPSIVLA</sequence>
<dbReference type="InterPro" id="IPR032675">
    <property type="entry name" value="LRR_dom_sf"/>
</dbReference>
<dbReference type="AlphaFoldDB" id="A0AA41V6I8"/>
<dbReference type="PANTHER" id="PTHR23155:SF1205">
    <property type="entry name" value="DISEASE RESISTANCE PROTEIN RPM1"/>
    <property type="match status" value="1"/>
</dbReference>
<dbReference type="InterPro" id="IPR042197">
    <property type="entry name" value="Apaf_helical"/>
</dbReference>
<dbReference type="GO" id="GO:0043531">
    <property type="term" value="F:ADP binding"/>
    <property type="evidence" value="ECO:0007669"/>
    <property type="project" value="InterPro"/>
</dbReference>
<dbReference type="SUPFAM" id="SSF52540">
    <property type="entry name" value="P-loop containing nucleoside triphosphate hydrolases"/>
    <property type="match status" value="1"/>
</dbReference>
<evidence type="ECO:0000313" key="6">
    <source>
        <dbReference type="Proteomes" id="UP001177140"/>
    </source>
</evidence>